<evidence type="ECO:0000256" key="6">
    <source>
        <dbReference type="PROSITE-ProRule" id="PRU00433"/>
    </source>
</evidence>
<feature type="transmembrane region" description="Helical" evidence="7">
    <location>
        <begin position="12"/>
        <end position="32"/>
    </location>
</feature>
<evidence type="ECO:0000259" key="8">
    <source>
        <dbReference type="PROSITE" id="PS51007"/>
    </source>
</evidence>
<dbReference type="PROSITE" id="PS51007">
    <property type="entry name" value="CYTC"/>
    <property type="match status" value="2"/>
</dbReference>
<evidence type="ECO:0000313" key="10">
    <source>
        <dbReference type="Proteomes" id="UP001597545"/>
    </source>
</evidence>
<gene>
    <name evidence="9" type="ORF">ACFSR5_07055</name>
</gene>
<comment type="subcellular location">
    <subcellularLocation>
        <location evidence="1">Cell envelope</location>
    </subcellularLocation>
</comment>
<evidence type="ECO:0000256" key="1">
    <source>
        <dbReference type="ARBA" id="ARBA00004196"/>
    </source>
</evidence>
<evidence type="ECO:0000256" key="2">
    <source>
        <dbReference type="ARBA" id="ARBA00022617"/>
    </source>
</evidence>
<dbReference type="InterPro" id="IPR051395">
    <property type="entry name" value="Cytochrome_c_Peroxidase/MauG"/>
</dbReference>
<proteinExistence type="predicted"/>
<dbReference type="PANTHER" id="PTHR30600">
    <property type="entry name" value="CYTOCHROME C PEROXIDASE-RELATED"/>
    <property type="match status" value="1"/>
</dbReference>
<keyword evidence="7" id="KW-0472">Membrane</keyword>
<keyword evidence="10" id="KW-1185">Reference proteome</keyword>
<feature type="domain" description="Cytochrome c" evidence="8">
    <location>
        <begin position="59"/>
        <end position="194"/>
    </location>
</feature>
<keyword evidence="7" id="KW-1133">Transmembrane helix</keyword>
<accession>A0ABW5KFA5</accession>
<comment type="caution">
    <text evidence="9">The sequence shown here is derived from an EMBL/GenBank/DDBJ whole genome shotgun (WGS) entry which is preliminary data.</text>
</comment>
<dbReference type="InterPro" id="IPR036909">
    <property type="entry name" value="Cyt_c-like_dom_sf"/>
</dbReference>
<dbReference type="Gene3D" id="1.10.760.10">
    <property type="entry name" value="Cytochrome c-like domain"/>
    <property type="match status" value="2"/>
</dbReference>
<sequence>MNGTRKTNKSGKLVIMSLIGVFIVLLVGRQFLLDQTTEIDPPAPSHFPNRFDRDRATVQRASLGKMLFHDPLLSLHQQISCASCHQQAAAYADPGKSTSTGDLSVKTERNSPTLVNLAWKKQFFADGRATKLEETIENAVLDPKELNSDFDCIIIPRIRKNSLYSQKFRRLFGNRTIHKDDIILVLTDYLRTLNSFHAKYDEVMQGRAQFTTQEKEGLEIFTAACQSCHVPPLFHSQGLIASCRSGNQDINALVAPTLRNIEFTSPYGYTGAYPRLDSLLIVHEIQWAGSSYPRTVKEVAALKAFLYTLSDHSFTSNTAY</sequence>
<organism evidence="9 10">
    <name type="scientific">Sphingobacterium suaedae</name>
    <dbReference type="NCBI Taxonomy" id="1686402"/>
    <lineage>
        <taxon>Bacteria</taxon>
        <taxon>Pseudomonadati</taxon>
        <taxon>Bacteroidota</taxon>
        <taxon>Sphingobacteriia</taxon>
        <taxon>Sphingobacteriales</taxon>
        <taxon>Sphingobacteriaceae</taxon>
        <taxon>Sphingobacterium</taxon>
    </lineage>
</organism>
<dbReference type="InterPro" id="IPR004852">
    <property type="entry name" value="Di-haem_cyt_c_peroxidsae"/>
</dbReference>
<dbReference type="GO" id="GO:0004601">
    <property type="term" value="F:peroxidase activity"/>
    <property type="evidence" value="ECO:0007669"/>
    <property type="project" value="UniProtKB-KW"/>
</dbReference>
<reference evidence="10" key="1">
    <citation type="journal article" date="2019" name="Int. J. Syst. Evol. Microbiol.">
        <title>The Global Catalogue of Microorganisms (GCM) 10K type strain sequencing project: providing services to taxonomists for standard genome sequencing and annotation.</title>
        <authorList>
            <consortium name="The Broad Institute Genomics Platform"/>
            <consortium name="The Broad Institute Genome Sequencing Center for Infectious Disease"/>
            <person name="Wu L."/>
            <person name="Ma J."/>
        </authorList>
    </citation>
    <scope>NUCLEOTIDE SEQUENCE [LARGE SCALE GENOMIC DNA]</scope>
    <source>
        <strain evidence="10">KCTC 42662</strain>
    </source>
</reference>
<keyword evidence="7" id="KW-0812">Transmembrane</keyword>
<dbReference type="EMBL" id="JBHULR010000003">
    <property type="protein sequence ID" value="MFD2547402.1"/>
    <property type="molecule type" value="Genomic_DNA"/>
</dbReference>
<evidence type="ECO:0000313" key="9">
    <source>
        <dbReference type="EMBL" id="MFD2547402.1"/>
    </source>
</evidence>
<dbReference type="Pfam" id="PF03150">
    <property type="entry name" value="CCP_MauG"/>
    <property type="match status" value="1"/>
</dbReference>
<dbReference type="InterPro" id="IPR009056">
    <property type="entry name" value="Cyt_c-like_dom"/>
</dbReference>
<name>A0ABW5KFA5_9SPHI</name>
<evidence type="ECO:0000256" key="3">
    <source>
        <dbReference type="ARBA" id="ARBA00022723"/>
    </source>
</evidence>
<evidence type="ECO:0000256" key="7">
    <source>
        <dbReference type="SAM" id="Phobius"/>
    </source>
</evidence>
<evidence type="ECO:0000256" key="4">
    <source>
        <dbReference type="ARBA" id="ARBA00023002"/>
    </source>
</evidence>
<keyword evidence="4" id="KW-0560">Oxidoreductase</keyword>
<keyword evidence="2 6" id="KW-0349">Heme</keyword>
<keyword evidence="5 6" id="KW-0408">Iron</keyword>
<evidence type="ECO:0000256" key="5">
    <source>
        <dbReference type="ARBA" id="ARBA00023004"/>
    </source>
</evidence>
<dbReference type="RefSeq" id="WP_380902123.1">
    <property type="nucleotide sequence ID" value="NZ_JBHUEG010000007.1"/>
</dbReference>
<dbReference type="Proteomes" id="UP001597545">
    <property type="component" value="Unassembled WGS sequence"/>
</dbReference>
<feature type="domain" description="Cytochrome c" evidence="8">
    <location>
        <begin position="212"/>
        <end position="320"/>
    </location>
</feature>
<protein>
    <submittedName>
        <fullName evidence="9">Cytochrome-c peroxidase</fullName>
    </submittedName>
</protein>
<keyword evidence="9" id="KW-0575">Peroxidase</keyword>
<keyword evidence="3 6" id="KW-0479">Metal-binding</keyword>
<dbReference type="SUPFAM" id="SSF46626">
    <property type="entry name" value="Cytochrome c"/>
    <property type="match status" value="2"/>
</dbReference>